<protein>
    <recommendedName>
        <fullName evidence="3">DUF3800 domain-containing protein</fullName>
    </recommendedName>
</protein>
<dbReference type="AlphaFoldDB" id="A0A2J0KRW2"/>
<comment type="caution">
    <text evidence="1">The sequence shown here is derived from an EMBL/GenBank/DDBJ whole genome shotgun (WGS) entry which is preliminary data.</text>
</comment>
<name>A0A2J0KRW2_9BACT</name>
<dbReference type="Pfam" id="PF12686">
    <property type="entry name" value="DUF3800"/>
    <property type="match status" value="1"/>
</dbReference>
<dbReference type="Proteomes" id="UP000230052">
    <property type="component" value="Unassembled WGS sequence"/>
</dbReference>
<dbReference type="InterPro" id="IPR024524">
    <property type="entry name" value="DUF3800"/>
</dbReference>
<evidence type="ECO:0008006" key="3">
    <source>
        <dbReference type="Google" id="ProtNLM"/>
    </source>
</evidence>
<organism evidence="1 2">
    <name type="scientific">Candidatus Aquitaenariimonas noxiae</name>
    <dbReference type="NCBI Taxonomy" id="1974741"/>
    <lineage>
        <taxon>Bacteria</taxon>
        <taxon>Pseudomonadati</taxon>
        <taxon>Candidatus Omnitrophota</taxon>
        <taxon>Candidatus Aquitaenariimonas</taxon>
    </lineage>
</organism>
<dbReference type="EMBL" id="PEWV01000061">
    <property type="protein sequence ID" value="PIU41321.1"/>
    <property type="molecule type" value="Genomic_DNA"/>
</dbReference>
<evidence type="ECO:0000313" key="2">
    <source>
        <dbReference type="Proteomes" id="UP000230052"/>
    </source>
</evidence>
<reference evidence="1 2" key="1">
    <citation type="submission" date="2017-09" db="EMBL/GenBank/DDBJ databases">
        <title>Depth-based differentiation of microbial function through sediment-hosted aquifers and enrichment of novel symbionts in the deep terrestrial subsurface.</title>
        <authorList>
            <person name="Probst A.J."/>
            <person name="Ladd B."/>
            <person name="Jarett J.K."/>
            <person name="Geller-Mcgrath D.E."/>
            <person name="Sieber C.M."/>
            <person name="Emerson J.B."/>
            <person name="Anantharaman K."/>
            <person name="Thomas B.C."/>
            <person name="Malmstrom R."/>
            <person name="Stieglmeier M."/>
            <person name="Klingl A."/>
            <person name="Woyke T."/>
            <person name="Ryan C.M."/>
            <person name="Banfield J.F."/>
        </authorList>
    </citation>
    <scope>NUCLEOTIDE SEQUENCE [LARGE SCALE GENOMIC DNA]</scope>
    <source>
        <strain evidence="1">CG07_land_8_20_14_0_80_42_15</strain>
    </source>
</reference>
<sequence length="226" mass="26347">MSLFSKKPVKRSCFIYHDESGVVGASGVFIVGLLFVKDRECLYQKITEIRQKYRFKEEMHFSDISNPKACKACCEVLSVALKEPIWFRGYVFDNSKIDLSYFGTHKKKARYTAYNFFTKETLRIFTKNEENAVVYSDKKARAVKDNFIIYVKDSINNNIQPARTVIKHLQAIDSKSDDIMQLTDLIIGAINNKVTQSRHPLKQAIRQAVEVEFGKKIRYWDWNFTK</sequence>
<proteinExistence type="predicted"/>
<accession>A0A2J0KRW2</accession>
<evidence type="ECO:0000313" key="1">
    <source>
        <dbReference type="EMBL" id="PIU41321.1"/>
    </source>
</evidence>
<gene>
    <name evidence="1" type="ORF">COS99_06030</name>
</gene>